<gene>
    <name evidence="1" type="ordered locus">Mnod_7479</name>
</gene>
<keyword evidence="2" id="KW-1185">Reference proteome</keyword>
<sequence length="52" mass="6368">MPLPYTVLFADLLRRERAPERFPPKWRPVRRRQCGKLKDLEQKPVHSEWILL</sequence>
<proteinExistence type="predicted"/>
<dbReference type="Proteomes" id="UP000008207">
    <property type="component" value="Chromosome"/>
</dbReference>
<name>B8IPC4_METNO</name>
<accession>B8IPC4</accession>
<protein>
    <submittedName>
        <fullName evidence="1">Uncharacterized protein</fullName>
    </submittedName>
</protein>
<reference evidence="1 2" key="1">
    <citation type="submission" date="2009-01" db="EMBL/GenBank/DDBJ databases">
        <title>Complete sequence of chromosome of Methylobacterium nodulans ORS 2060.</title>
        <authorList>
            <consortium name="US DOE Joint Genome Institute"/>
            <person name="Lucas S."/>
            <person name="Copeland A."/>
            <person name="Lapidus A."/>
            <person name="Glavina del Rio T."/>
            <person name="Dalin E."/>
            <person name="Tice H."/>
            <person name="Bruce D."/>
            <person name="Goodwin L."/>
            <person name="Pitluck S."/>
            <person name="Sims D."/>
            <person name="Brettin T."/>
            <person name="Detter J.C."/>
            <person name="Han C."/>
            <person name="Larimer F."/>
            <person name="Land M."/>
            <person name="Hauser L."/>
            <person name="Kyrpides N."/>
            <person name="Ivanova N."/>
            <person name="Marx C.J."/>
            <person name="Richardson P."/>
        </authorList>
    </citation>
    <scope>NUCLEOTIDE SEQUENCE [LARGE SCALE GENOMIC DNA]</scope>
    <source>
        <strain evidence="2">LMG 21967 / CNCM I-2342 / ORS 2060</strain>
    </source>
</reference>
<organism evidence="1 2">
    <name type="scientific">Methylobacterium nodulans (strain LMG 21967 / CNCM I-2342 / ORS 2060)</name>
    <dbReference type="NCBI Taxonomy" id="460265"/>
    <lineage>
        <taxon>Bacteria</taxon>
        <taxon>Pseudomonadati</taxon>
        <taxon>Pseudomonadota</taxon>
        <taxon>Alphaproteobacteria</taxon>
        <taxon>Hyphomicrobiales</taxon>
        <taxon>Methylobacteriaceae</taxon>
        <taxon>Methylobacterium</taxon>
    </lineage>
</organism>
<evidence type="ECO:0000313" key="1">
    <source>
        <dbReference type="EMBL" id="ACL62216.1"/>
    </source>
</evidence>
<dbReference type="EMBL" id="CP001349">
    <property type="protein sequence ID" value="ACL62216.1"/>
    <property type="molecule type" value="Genomic_DNA"/>
</dbReference>
<dbReference type="KEGG" id="mno:Mnod_7479"/>
<evidence type="ECO:0000313" key="2">
    <source>
        <dbReference type="Proteomes" id="UP000008207"/>
    </source>
</evidence>
<dbReference type="AlphaFoldDB" id="B8IPC4"/>
<dbReference type="HOGENOM" id="CLU_3081707_0_0_5"/>